<sequence length="284" mass="31751">MNIKRFVIITCAALLFLSGCATQQIHNKSSVMDYLYPKDVELHPEPTMPRLKVPLKVGIAFVPATQSYQRGANLWSGPMDSIKFPESTKTSILNRVADNFRALEFVEKIEVIPTTYLTPGGGFTNLSQIGTMYDVDVIALVSYDQMQFTDDGALSLSYLTIVGAYTISGSKNDTNTLIDTVVFDIASKKMLFRAPGISQVKGRSTPINLNEELRADSLQSFNEAADEMIVNLDDQLKMFKERIKNNPEEVQLEYREGYSGGSTTISAVFVLLAISFYRRRQNIR</sequence>
<evidence type="ECO:0000256" key="2">
    <source>
        <dbReference type="SAM" id="SignalP"/>
    </source>
</evidence>
<dbReference type="RefSeq" id="WP_311361289.1">
    <property type="nucleotide sequence ID" value="NZ_JAVRIE010000002.1"/>
</dbReference>
<name>A0AAW8R2W2_9ALTE</name>
<keyword evidence="1" id="KW-0812">Transmembrane</keyword>
<feature type="signal peptide" evidence="2">
    <location>
        <begin position="1"/>
        <end position="23"/>
    </location>
</feature>
<keyword evidence="2" id="KW-0732">Signal</keyword>
<dbReference type="NCBIfam" id="TIGR04179">
    <property type="entry name" value="rhombo_lipo"/>
    <property type="match status" value="1"/>
</dbReference>
<dbReference type="PROSITE" id="PS51257">
    <property type="entry name" value="PROKAR_LIPOPROTEIN"/>
    <property type="match status" value="1"/>
</dbReference>
<reference evidence="3 4" key="1">
    <citation type="submission" date="2023-09" db="EMBL/GenBank/DDBJ databases">
        <authorList>
            <person name="Rey-Velasco X."/>
        </authorList>
    </citation>
    <scope>NUCLEOTIDE SEQUENCE [LARGE SCALE GENOMIC DNA]</scope>
    <source>
        <strain evidence="3 4">W409</strain>
    </source>
</reference>
<keyword evidence="1" id="KW-1133">Transmembrane helix</keyword>
<organism evidence="3 4">
    <name type="scientific">Brumicola blandensis</name>
    <dbReference type="NCBI Taxonomy" id="3075611"/>
    <lineage>
        <taxon>Bacteria</taxon>
        <taxon>Pseudomonadati</taxon>
        <taxon>Pseudomonadota</taxon>
        <taxon>Gammaproteobacteria</taxon>
        <taxon>Alteromonadales</taxon>
        <taxon>Alteromonadaceae</taxon>
        <taxon>Brumicola</taxon>
    </lineage>
</organism>
<accession>A0AAW8R2W2</accession>
<evidence type="ECO:0000313" key="3">
    <source>
        <dbReference type="EMBL" id="MDT0582531.1"/>
    </source>
</evidence>
<feature type="chain" id="PRO_5043331316" evidence="2">
    <location>
        <begin position="24"/>
        <end position="284"/>
    </location>
</feature>
<dbReference type="Proteomes" id="UP001249020">
    <property type="component" value="Unassembled WGS sequence"/>
</dbReference>
<evidence type="ECO:0000256" key="1">
    <source>
        <dbReference type="SAM" id="Phobius"/>
    </source>
</evidence>
<gene>
    <name evidence="3" type="primary">rhlP</name>
    <name evidence="3" type="ORF">RM544_08265</name>
</gene>
<dbReference type="InterPro" id="IPR026443">
    <property type="entry name" value="Rhombo_lipo"/>
</dbReference>
<proteinExistence type="predicted"/>
<keyword evidence="3" id="KW-0449">Lipoprotein</keyword>
<feature type="transmembrane region" description="Helical" evidence="1">
    <location>
        <begin position="257"/>
        <end position="277"/>
    </location>
</feature>
<comment type="caution">
    <text evidence="3">The sequence shown here is derived from an EMBL/GenBank/DDBJ whole genome shotgun (WGS) entry which is preliminary data.</text>
</comment>
<dbReference type="AlphaFoldDB" id="A0AAW8R2W2"/>
<protein>
    <submittedName>
        <fullName evidence="3">Rhombotarget lipoprotein</fullName>
    </submittedName>
</protein>
<dbReference type="EMBL" id="JAVRIE010000002">
    <property type="protein sequence ID" value="MDT0582531.1"/>
    <property type="molecule type" value="Genomic_DNA"/>
</dbReference>
<keyword evidence="4" id="KW-1185">Reference proteome</keyword>
<keyword evidence="1" id="KW-0472">Membrane</keyword>
<evidence type="ECO:0000313" key="4">
    <source>
        <dbReference type="Proteomes" id="UP001249020"/>
    </source>
</evidence>